<keyword evidence="4 5" id="KW-0472">Membrane</keyword>
<sequence>MVVLQALVPIVFLIFIDALIICMHFKKISSVTRARSTLKVKQHLIVVTFASSIQFVLTTFPTSIINGNGALYFDGHTQIGEARTQLAISVTAMILYMNESTNFLIFCCFG</sequence>
<feature type="domain" description="G-protein coupled receptors family 1 profile" evidence="6">
    <location>
        <begin position="1"/>
        <end position="106"/>
    </location>
</feature>
<dbReference type="PROSITE" id="PS50262">
    <property type="entry name" value="G_PROTEIN_RECEP_F1_2"/>
    <property type="match status" value="1"/>
</dbReference>
<feature type="transmembrane region" description="Helical" evidence="5">
    <location>
        <begin position="44"/>
        <end position="66"/>
    </location>
</feature>
<dbReference type="AlphaFoldDB" id="A0AAV2HIR9"/>
<feature type="transmembrane region" description="Helical" evidence="5">
    <location>
        <begin position="86"/>
        <end position="109"/>
    </location>
</feature>
<evidence type="ECO:0000259" key="6">
    <source>
        <dbReference type="PROSITE" id="PS50262"/>
    </source>
</evidence>
<dbReference type="GO" id="GO:0016020">
    <property type="term" value="C:membrane"/>
    <property type="evidence" value="ECO:0007669"/>
    <property type="project" value="UniProtKB-SubCell"/>
</dbReference>
<evidence type="ECO:0000256" key="5">
    <source>
        <dbReference type="SAM" id="Phobius"/>
    </source>
</evidence>
<evidence type="ECO:0000256" key="3">
    <source>
        <dbReference type="ARBA" id="ARBA00022989"/>
    </source>
</evidence>
<evidence type="ECO:0000313" key="7">
    <source>
        <dbReference type="EMBL" id="CAL1533379.1"/>
    </source>
</evidence>
<name>A0AAV2HIR9_LYMST</name>
<feature type="non-terminal residue" evidence="7">
    <location>
        <position position="110"/>
    </location>
</feature>
<dbReference type="EMBL" id="CAXITT010000142">
    <property type="protein sequence ID" value="CAL1533379.1"/>
    <property type="molecule type" value="Genomic_DNA"/>
</dbReference>
<comment type="caution">
    <text evidence="7">The sequence shown here is derived from an EMBL/GenBank/DDBJ whole genome shotgun (WGS) entry which is preliminary data.</text>
</comment>
<organism evidence="7 8">
    <name type="scientific">Lymnaea stagnalis</name>
    <name type="common">Great pond snail</name>
    <name type="synonym">Helix stagnalis</name>
    <dbReference type="NCBI Taxonomy" id="6523"/>
    <lineage>
        <taxon>Eukaryota</taxon>
        <taxon>Metazoa</taxon>
        <taxon>Spiralia</taxon>
        <taxon>Lophotrochozoa</taxon>
        <taxon>Mollusca</taxon>
        <taxon>Gastropoda</taxon>
        <taxon>Heterobranchia</taxon>
        <taxon>Euthyneura</taxon>
        <taxon>Panpulmonata</taxon>
        <taxon>Hygrophila</taxon>
        <taxon>Lymnaeoidea</taxon>
        <taxon>Lymnaeidae</taxon>
        <taxon>Lymnaea</taxon>
    </lineage>
</organism>
<proteinExistence type="predicted"/>
<evidence type="ECO:0000256" key="2">
    <source>
        <dbReference type="ARBA" id="ARBA00022692"/>
    </source>
</evidence>
<comment type="subcellular location">
    <subcellularLocation>
        <location evidence="1">Membrane</location>
    </subcellularLocation>
</comment>
<evidence type="ECO:0000256" key="1">
    <source>
        <dbReference type="ARBA" id="ARBA00004370"/>
    </source>
</evidence>
<dbReference type="InterPro" id="IPR017452">
    <property type="entry name" value="GPCR_Rhodpsn_7TM"/>
</dbReference>
<accession>A0AAV2HIR9</accession>
<keyword evidence="2 5" id="KW-0812">Transmembrane</keyword>
<gene>
    <name evidence="7" type="ORF">GSLYS_00007388001</name>
</gene>
<keyword evidence="8" id="KW-1185">Reference proteome</keyword>
<evidence type="ECO:0000313" key="8">
    <source>
        <dbReference type="Proteomes" id="UP001497497"/>
    </source>
</evidence>
<feature type="transmembrane region" description="Helical" evidence="5">
    <location>
        <begin position="6"/>
        <end position="23"/>
    </location>
</feature>
<evidence type="ECO:0000256" key="4">
    <source>
        <dbReference type="ARBA" id="ARBA00023136"/>
    </source>
</evidence>
<keyword evidence="3 5" id="KW-1133">Transmembrane helix</keyword>
<reference evidence="7 8" key="1">
    <citation type="submission" date="2024-04" db="EMBL/GenBank/DDBJ databases">
        <authorList>
            <consortium name="Genoscope - CEA"/>
            <person name="William W."/>
        </authorList>
    </citation>
    <scope>NUCLEOTIDE SEQUENCE [LARGE SCALE GENOMIC DNA]</scope>
</reference>
<dbReference type="Proteomes" id="UP001497497">
    <property type="component" value="Unassembled WGS sequence"/>
</dbReference>
<dbReference type="Gene3D" id="1.20.1070.10">
    <property type="entry name" value="Rhodopsin 7-helix transmembrane proteins"/>
    <property type="match status" value="1"/>
</dbReference>
<protein>
    <recommendedName>
        <fullName evidence="6">G-protein coupled receptors family 1 profile domain-containing protein</fullName>
    </recommendedName>
</protein>